<dbReference type="PANTHER" id="PTHR28086">
    <property type="entry name" value="UPF0662 PROTEIN YPL260W"/>
    <property type="match status" value="1"/>
</dbReference>
<dbReference type="GO" id="GO:0005634">
    <property type="term" value="C:nucleus"/>
    <property type="evidence" value="ECO:0007669"/>
    <property type="project" value="TreeGrafter"/>
</dbReference>
<accession>A0AAD5XT12</accession>
<organism evidence="1 2">
    <name type="scientific">Clydaea vesicula</name>
    <dbReference type="NCBI Taxonomy" id="447962"/>
    <lineage>
        <taxon>Eukaryota</taxon>
        <taxon>Fungi</taxon>
        <taxon>Fungi incertae sedis</taxon>
        <taxon>Chytridiomycota</taxon>
        <taxon>Chytridiomycota incertae sedis</taxon>
        <taxon>Chytridiomycetes</taxon>
        <taxon>Lobulomycetales</taxon>
        <taxon>Lobulomycetaceae</taxon>
        <taxon>Clydaea</taxon>
    </lineage>
</organism>
<protein>
    <submittedName>
        <fullName evidence="1">Uncharacterized protein</fullName>
    </submittedName>
</protein>
<dbReference type="Proteomes" id="UP001211065">
    <property type="component" value="Unassembled WGS sequence"/>
</dbReference>
<dbReference type="PANTHER" id="PTHR28086:SF1">
    <property type="entry name" value="CU(2+) SUPPRESSING AND BLEOMYCIN SENSITIVE PROTEIN 1"/>
    <property type="match status" value="1"/>
</dbReference>
<dbReference type="Pfam" id="PF10303">
    <property type="entry name" value="DUF2408"/>
    <property type="match status" value="2"/>
</dbReference>
<proteinExistence type="predicted"/>
<comment type="caution">
    <text evidence="1">The sequence shown here is derived from an EMBL/GenBank/DDBJ whole genome shotgun (WGS) entry which is preliminary data.</text>
</comment>
<dbReference type="GO" id="GO:0005737">
    <property type="term" value="C:cytoplasm"/>
    <property type="evidence" value="ECO:0007669"/>
    <property type="project" value="TreeGrafter"/>
</dbReference>
<sequence length="478" mass="54604">MAFKSATVFPTLRKLEQDLVDVKKTGNVPSINDIEEMAERTWKANFIYENEIAKLQREKENLEMVMHHIWKNFDEVVLSIWKVDKDMITVYESLVNIKKELVTLSEAEPKPSNAKTLRNLQERLHQIENCHCINGIFVPAGWKHMDAIPKGQNIIATLLARNYKLIRKLLEKEPAVSENLVSLENRLKTIIHKLKIIKESYDAKYDLDVFNSKPIEIQEIRFLQEDLQAIDTLKKNGVFLDEEGNIPEGQAKLRDLEEEAYDLVHECLVEFENDGSTILSDLIATAVSQARYVSDSIVGSFQRNIGELPSATTSVTDSPRMVALPTVYNLKDKLVGGIEQIKAGIQHQREEKPIMNLLASTTRSALGYVNKNLFFGEPVDETFKPIYDSLIEIRRELKDLRNEKDHITLNDNDGLKTEEQENEFIAKLNFCRTKLSKIEATRMEDGKFKNEENAVPSRGQATLSGLIDECYILVAEVL</sequence>
<dbReference type="InterPro" id="IPR018810">
    <property type="entry name" value="UPF0662"/>
</dbReference>
<evidence type="ECO:0000313" key="1">
    <source>
        <dbReference type="EMBL" id="KAJ3208601.1"/>
    </source>
</evidence>
<dbReference type="AlphaFoldDB" id="A0AAD5XT12"/>
<name>A0AAD5XT12_9FUNG</name>
<evidence type="ECO:0000313" key="2">
    <source>
        <dbReference type="Proteomes" id="UP001211065"/>
    </source>
</evidence>
<keyword evidence="2" id="KW-1185">Reference proteome</keyword>
<reference evidence="1" key="1">
    <citation type="submission" date="2020-05" db="EMBL/GenBank/DDBJ databases">
        <title>Phylogenomic resolution of chytrid fungi.</title>
        <authorList>
            <person name="Stajich J.E."/>
            <person name="Amses K."/>
            <person name="Simmons R."/>
            <person name="Seto K."/>
            <person name="Myers J."/>
            <person name="Bonds A."/>
            <person name="Quandt C.A."/>
            <person name="Barry K."/>
            <person name="Liu P."/>
            <person name="Grigoriev I."/>
            <person name="Longcore J.E."/>
            <person name="James T.Y."/>
        </authorList>
    </citation>
    <scope>NUCLEOTIDE SEQUENCE</scope>
    <source>
        <strain evidence="1">JEL0476</strain>
    </source>
</reference>
<dbReference type="EMBL" id="JADGJW010000986">
    <property type="protein sequence ID" value="KAJ3208601.1"/>
    <property type="molecule type" value="Genomic_DNA"/>
</dbReference>
<gene>
    <name evidence="1" type="ORF">HK099_008687</name>
</gene>